<evidence type="ECO:0000256" key="6">
    <source>
        <dbReference type="ARBA" id="ARBA00023136"/>
    </source>
</evidence>
<dbReference type="GO" id="GO:0005886">
    <property type="term" value="C:plasma membrane"/>
    <property type="evidence" value="ECO:0007669"/>
    <property type="project" value="UniProtKB-SubCell"/>
</dbReference>
<protein>
    <submittedName>
        <fullName evidence="7">CDP-glycerol:poly(Glycerophosphate) glycerophosphotransferase</fullName>
        <ecNumber evidence="7">2.7.8.12</ecNumber>
    </submittedName>
</protein>
<evidence type="ECO:0000256" key="5">
    <source>
        <dbReference type="ARBA" id="ARBA00022944"/>
    </source>
</evidence>
<name>A0A6N3CSQ2_STASI</name>
<dbReference type="Pfam" id="PF04464">
    <property type="entry name" value="Glyphos_transf"/>
    <property type="match status" value="1"/>
</dbReference>
<comment type="similarity">
    <text evidence="2">Belongs to the CDP-glycerol glycerophosphotransferase family.</text>
</comment>
<evidence type="ECO:0000256" key="4">
    <source>
        <dbReference type="ARBA" id="ARBA00022679"/>
    </source>
</evidence>
<evidence type="ECO:0000313" key="7">
    <source>
        <dbReference type="EMBL" id="VYU18634.1"/>
    </source>
</evidence>
<dbReference type="RefSeq" id="WP_156666777.1">
    <property type="nucleotide sequence ID" value="NZ_CACRUO010000033.1"/>
</dbReference>
<evidence type="ECO:0000256" key="1">
    <source>
        <dbReference type="ARBA" id="ARBA00004202"/>
    </source>
</evidence>
<evidence type="ECO:0000256" key="3">
    <source>
        <dbReference type="ARBA" id="ARBA00022475"/>
    </source>
</evidence>
<reference evidence="7" key="1">
    <citation type="submission" date="2019-11" db="EMBL/GenBank/DDBJ databases">
        <authorList>
            <person name="Feng L."/>
        </authorList>
    </citation>
    <scope>NUCLEOTIDE SEQUENCE</scope>
    <source>
        <strain evidence="7">SsimulansLFYP27</strain>
    </source>
</reference>
<accession>A0A6N3CSQ2</accession>
<keyword evidence="6" id="KW-0472">Membrane</keyword>
<proteinExistence type="inferred from homology"/>
<dbReference type="PANTHER" id="PTHR37316">
    <property type="entry name" value="TEICHOIC ACID GLYCEROL-PHOSPHATE PRIMASE"/>
    <property type="match status" value="1"/>
</dbReference>
<dbReference type="InterPro" id="IPR051612">
    <property type="entry name" value="Teichoic_Acid_Biosynth"/>
</dbReference>
<dbReference type="AlphaFoldDB" id="A0A6N3CSQ2"/>
<dbReference type="InterPro" id="IPR007554">
    <property type="entry name" value="Glycerophosphate_synth"/>
</dbReference>
<dbReference type="GO" id="GO:0047355">
    <property type="term" value="F:CDP-glycerol glycerophosphotransferase activity"/>
    <property type="evidence" value="ECO:0007669"/>
    <property type="project" value="UniProtKB-EC"/>
</dbReference>
<dbReference type="Gene3D" id="3.40.50.11820">
    <property type="match status" value="1"/>
</dbReference>
<dbReference type="PANTHER" id="PTHR37316:SF3">
    <property type="entry name" value="TEICHOIC ACID GLYCEROL-PHOSPHATE TRANSFERASE"/>
    <property type="match status" value="1"/>
</dbReference>
<evidence type="ECO:0000256" key="2">
    <source>
        <dbReference type="ARBA" id="ARBA00010488"/>
    </source>
</evidence>
<gene>
    <name evidence="7" type="primary">tagF_3</name>
    <name evidence="7" type="ORF">SSLFYP27_01630</name>
</gene>
<keyword evidence="4 7" id="KW-0808">Transferase</keyword>
<comment type="subcellular location">
    <subcellularLocation>
        <location evidence="1">Cell membrane</location>
        <topology evidence="1">Peripheral membrane protein</topology>
    </subcellularLocation>
</comment>
<sequence length="572" mass="67088">MKILTTEYQSNEKMRINLQEALAKGYTHFIPSDLNIDIYPDQLEALKHHETQNSIVVDYTIDQYYQNDCRYFGDQTINFNTWMNNINHFPNLIFSIQQVLDVIDEVHCETAFDLAIGLLLNQNVETNGHVIFDFKHTIRTSQTFYQSIKQHEYNAITQFNLNKLAYLHHQKPPFKFRNLALPEPERFVDSLLWKTHFMLPHFITRSVLSRSIEKHQSMSNIYEKQAVELNGAVVFLGFDYGFRGNSRYLFNYFAKHYSKYPAFFITNDATGPHFVSPEHEEAQELIENAEVVVAESYIPDHIKPNGTIIQLWHGTPLKQLFLDSSEPYQNKEIYNYRARKYNKWLHQNYFICDSSHAADLFKTAFPMQYTEVVACGYPRVRYLLDKYKEQTYVQYMKQQLKLDPNKPTLLYLPTWKTDPQPNDMLPLSESLLDHYNVIYRGHIESKEAETQLPQAVIQPAAQIETQDLLLACDVLVSDYSSVVFDALTIDKTVALYTPNLEHYQAERGLYLEVWQDFDKVTYQDAESLTKALTNQEIPYIASAYINRDNHSFETIASLIVQHLPKRQKRRKN</sequence>
<dbReference type="SUPFAM" id="SSF53756">
    <property type="entry name" value="UDP-Glycosyltransferase/glycogen phosphorylase"/>
    <property type="match status" value="1"/>
</dbReference>
<dbReference type="EMBL" id="CACRUO010000033">
    <property type="protein sequence ID" value="VYU18634.1"/>
    <property type="molecule type" value="Genomic_DNA"/>
</dbReference>
<dbReference type="GO" id="GO:0019350">
    <property type="term" value="P:teichoic acid biosynthetic process"/>
    <property type="evidence" value="ECO:0007669"/>
    <property type="project" value="UniProtKB-KW"/>
</dbReference>
<dbReference type="Gene3D" id="3.40.50.12580">
    <property type="match status" value="1"/>
</dbReference>
<keyword evidence="3" id="KW-1003">Cell membrane</keyword>
<organism evidence="7">
    <name type="scientific">Staphylococcus simulans</name>
    <dbReference type="NCBI Taxonomy" id="1286"/>
    <lineage>
        <taxon>Bacteria</taxon>
        <taxon>Bacillati</taxon>
        <taxon>Bacillota</taxon>
        <taxon>Bacilli</taxon>
        <taxon>Bacillales</taxon>
        <taxon>Staphylococcaceae</taxon>
        <taxon>Staphylococcus</taxon>
    </lineage>
</organism>
<dbReference type="EC" id="2.7.8.12" evidence="7"/>
<dbReference type="InterPro" id="IPR043149">
    <property type="entry name" value="TagF_N"/>
</dbReference>
<keyword evidence="5" id="KW-0777">Teichoic acid biosynthesis</keyword>
<dbReference type="InterPro" id="IPR043148">
    <property type="entry name" value="TagF_C"/>
</dbReference>